<dbReference type="AlphaFoldDB" id="A0A7Y9IQS7"/>
<gene>
    <name evidence="2" type="ORF">FHW18_000550</name>
</gene>
<feature type="chain" id="PRO_5030848773" evidence="1">
    <location>
        <begin position="26"/>
        <end position="360"/>
    </location>
</feature>
<organism evidence="2 3">
    <name type="scientific">Pigmentiphaga litoralis</name>
    <dbReference type="NCBI Taxonomy" id="516702"/>
    <lineage>
        <taxon>Bacteria</taxon>
        <taxon>Pseudomonadati</taxon>
        <taxon>Pseudomonadota</taxon>
        <taxon>Betaproteobacteria</taxon>
        <taxon>Burkholderiales</taxon>
        <taxon>Alcaligenaceae</taxon>
        <taxon>Pigmentiphaga</taxon>
    </lineage>
</organism>
<accession>A0A7Y9IQS7</accession>
<dbReference type="SUPFAM" id="SSF53850">
    <property type="entry name" value="Periplasmic binding protein-like II"/>
    <property type="match status" value="1"/>
</dbReference>
<keyword evidence="3" id="KW-1185">Reference proteome</keyword>
<comment type="caution">
    <text evidence="2">The sequence shown here is derived from an EMBL/GenBank/DDBJ whole genome shotgun (WGS) entry which is preliminary data.</text>
</comment>
<dbReference type="Gene3D" id="3.40.190.10">
    <property type="entry name" value="Periplasmic binding protein-like II"/>
    <property type="match status" value="2"/>
</dbReference>
<protein>
    <submittedName>
        <fullName evidence="2">NitT/TauT family transport system substrate-binding protein</fullName>
    </submittedName>
</protein>
<name>A0A7Y9IQS7_9BURK</name>
<dbReference type="Proteomes" id="UP000542125">
    <property type="component" value="Unassembled WGS sequence"/>
</dbReference>
<dbReference type="PANTHER" id="PTHR30024">
    <property type="entry name" value="ALIPHATIC SULFONATES-BINDING PROTEIN-RELATED"/>
    <property type="match status" value="1"/>
</dbReference>
<dbReference type="EMBL" id="JACBYR010000001">
    <property type="protein sequence ID" value="NYE81279.1"/>
    <property type="molecule type" value="Genomic_DNA"/>
</dbReference>
<feature type="signal peptide" evidence="1">
    <location>
        <begin position="1"/>
        <end position="25"/>
    </location>
</feature>
<dbReference type="RefSeq" id="WP_179583175.1">
    <property type="nucleotide sequence ID" value="NZ_JACBYR010000001.1"/>
</dbReference>
<dbReference type="Pfam" id="PF13379">
    <property type="entry name" value="NMT1_2"/>
    <property type="match status" value="1"/>
</dbReference>
<keyword evidence="1" id="KW-0732">Signal</keyword>
<evidence type="ECO:0000313" key="3">
    <source>
        <dbReference type="Proteomes" id="UP000542125"/>
    </source>
</evidence>
<sequence>MKRIFASATLALGLGLGSYGAAATAAPLEIGYLPIIPAAQLFIAREEGTLPAEGGAPKLVQFQSGPALVQALLAGQLDIAYVGIGPALVARGKGADVKVVASNIVEQVSFVAMGDLAPYFASGDAGTAFARFAKDKGRQPVIASYPKGAVPEAALQYWLRNRIKADPNSLKLITQGESQIQQALLTGAIDGAAILEPTVTTVLTRAPQARVVARGNDLFPRQPGAVLLVREKLIREQPAVVQALVTRHIAATRLLDTQPAKAAPAVQKYVGGGRLPLDIVEKAIRNSKGQFVADPNTIIPATLVLQKFQADTGTLEGPPVDVTKLFDTQFYDAAVKSAAAPAKAAPANAAPPAGKPAAVR</sequence>
<evidence type="ECO:0000256" key="1">
    <source>
        <dbReference type="SAM" id="SignalP"/>
    </source>
</evidence>
<proteinExistence type="predicted"/>
<reference evidence="2 3" key="1">
    <citation type="submission" date="2020-07" db="EMBL/GenBank/DDBJ databases">
        <title>Genomic Encyclopedia of Type Strains, Phase IV (KMG-V): Genome sequencing to study the core and pangenomes of soil and plant-associated prokaryotes.</title>
        <authorList>
            <person name="Whitman W."/>
        </authorList>
    </citation>
    <scope>NUCLEOTIDE SEQUENCE [LARGE SCALE GENOMIC DNA]</scope>
    <source>
        <strain evidence="2 3">SAS40</strain>
    </source>
</reference>
<evidence type="ECO:0000313" key="2">
    <source>
        <dbReference type="EMBL" id="NYE81279.1"/>
    </source>
</evidence>